<sequence>MPTETSGALAGLTKPGREDQDSSFTGEGGSTTAGNSYDDVMYLTAVAESMSVEPPQTTRKEERKSCSRGT</sequence>
<organism evidence="2 3">
    <name type="scientific">Elysia marginata</name>
    <dbReference type="NCBI Taxonomy" id="1093978"/>
    <lineage>
        <taxon>Eukaryota</taxon>
        <taxon>Metazoa</taxon>
        <taxon>Spiralia</taxon>
        <taxon>Lophotrochozoa</taxon>
        <taxon>Mollusca</taxon>
        <taxon>Gastropoda</taxon>
        <taxon>Heterobranchia</taxon>
        <taxon>Euthyneura</taxon>
        <taxon>Panpulmonata</taxon>
        <taxon>Sacoglossa</taxon>
        <taxon>Placobranchoidea</taxon>
        <taxon>Plakobranchidae</taxon>
        <taxon>Elysia</taxon>
    </lineage>
</organism>
<proteinExistence type="predicted"/>
<dbReference type="EMBL" id="BMAT01005893">
    <property type="protein sequence ID" value="GFS01800.1"/>
    <property type="molecule type" value="Genomic_DNA"/>
</dbReference>
<evidence type="ECO:0000256" key="1">
    <source>
        <dbReference type="SAM" id="MobiDB-lite"/>
    </source>
</evidence>
<evidence type="ECO:0000313" key="3">
    <source>
        <dbReference type="Proteomes" id="UP000762676"/>
    </source>
</evidence>
<name>A0AAV4HVP6_9GAST</name>
<gene>
    <name evidence="2" type="ORF">ElyMa_002846900</name>
</gene>
<feature type="compositionally biased region" description="Basic and acidic residues" evidence="1">
    <location>
        <begin position="58"/>
        <end position="70"/>
    </location>
</feature>
<comment type="caution">
    <text evidence="2">The sequence shown here is derived from an EMBL/GenBank/DDBJ whole genome shotgun (WGS) entry which is preliminary data.</text>
</comment>
<reference evidence="2 3" key="1">
    <citation type="journal article" date="2021" name="Elife">
        <title>Chloroplast acquisition without the gene transfer in kleptoplastic sea slugs, Plakobranchus ocellatus.</title>
        <authorList>
            <person name="Maeda T."/>
            <person name="Takahashi S."/>
            <person name="Yoshida T."/>
            <person name="Shimamura S."/>
            <person name="Takaki Y."/>
            <person name="Nagai Y."/>
            <person name="Toyoda A."/>
            <person name="Suzuki Y."/>
            <person name="Arimoto A."/>
            <person name="Ishii H."/>
            <person name="Satoh N."/>
            <person name="Nishiyama T."/>
            <person name="Hasebe M."/>
            <person name="Maruyama T."/>
            <person name="Minagawa J."/>
            <person name="Obokata J."/>
            <person name="Shigenobu S."/>
        </authorList>
    </citation>
    <scope>NUCLEOTIDE SEQUENCE [LARGE SCALE GENOMIC DNA]</scope>
</reference>
<evidence type="ECO:0000313" key="2">
    <source>
        <dbReference type="EMBL" id="GFS01800.1"/>
    </source>
</evidence>
<dbReference type="Proteomes" id="UP000762676">
    <property type="component" value="Unassembled WGS sequence"/>
</dbReference>
<protein>
    <submittedName>
        <fullName evidence="2">Uncharacterized protein</fullName>
    </submittedName>
</protein>
<accession>A0AAV4HVP6</accession>
<dbReference type="AlphaFoldDB" id="A0AAV4HVP6"/>
<keyword evidence="3" id="KW-1185">Reference proteome</keyword>
<feature type="region of interest" description="Disordered" evidence="1">
    <location>
        <begin position="1"/>
        <end position="70"/>
    </location>
</feature>